<organism evidence="7 8">
    <name type="scientific">Hermetia illucens</name>
    <name type="common">Black soldier fly</name>
    <dbReference type="NCBI Taxonomy" id="343691"/>
    <lineage>
        <taxon>Eukaryota</taxon>
        <taxon>Metazoa</taxon>
        <taxon>Ecdysozoa</taxon>
        <taxon>Arthropoda</taxon>
        <taxon>Hexapoda</taxon>
        <taxon>Insecta</taxon>
        <taxon>Pterygota</taxon>
        <taxon>Neoptera</taxon>
        <taxon>Endopterygota</taxon>
        <taxon>Diptera</taxon>
        <taxon>Brachycera</taxon>
        <taxon>Stratiomyomorpha</taxon>
        <taxon>Stratiomyidae</taxon>
        <taxon>Hermetiinae</taxon>
        <taxon>Hermetia</taxon>
    </lineage>
</organism>
<dbReference type="FunFam" id="3.40.50.720:FF:000137">
    <property type="entry name" value="Hydroxysteroid (17-beta) dehydrogenase 3"/>
    <property type="match status" value="1"/>
</dbReference>
<dbReference type="CDD" id="cd05356">
    <property type="entry name" value="17beta-HSD1_like_SDR_c"/>
    <property type="match status" value="1"/>
</dbReference>
<evidence type="ECO:0000313" key="8">
    <source>
        <dbReference type="Proteomes" id="UP000594454"/>
    </source>
</evidence>
<comment type="similarity">
    <text evidence="5">Belongs to the short-chain dehydrogenases/reductases (SDR) family. 17-beta-HSD 3 subfamily.</text>
</comment>
<feature type="transmembrane region" description="Helical" evidence="6">
    <location>
        <begin position="12"/>
        <end position="29"/>
    </location>
</feature>
<reference evidence="7 8" key="1">
    <citation type="submission" date="2020-11" db="EMBL/GenBank/DDBJ databases">
        <authorList>
            <person name="Wallbank WR R."/>
            <person name="Pardo Diaz C."/>
            <person name="Kozak K."/>
            <person name="Martin S."/>
            <person name="Jiggins C."/>
            <person name="Moest M."/>
            <person name="Warren A I."/>
            <person name="Generalovic N T."/>
            <person name="Byers J.R.P. K."/>
            <person name="Montejo-Kovacevich G."/>
            <person name="Yen C E."/>
        </authorList>
    </citation>
    <scope>NUCLEOTIDE SEQUENCE [LARGE SCALE GENOMIC DNA]</scope>
</reference>
<evidence type="ECO:0000256" key="6">
    <source>
        <dbReference type="SAM" id="Phobius"/>
    </source>
</evidence>
<protein>
    <recommendedName>
        <fullName evidence="9">Inactive hydroxysteroid dehydrogenase-like protein 1</fullName>
    </recommendedName>
</protein>
<comment type="subcellular location">
    <subcellularLocation>
        <location evidence="1">Mitochondrion</location>
    </subcellularLocation>
</comment>
<dbReference type="PRINTS" id="PR00080">
    <property type="entry name" value="SDRFAMILY"/>
</dbReference>
<dbReference type="GO" id="GO:0016491">
    <property type="term" value="F:oxidoreductase activity"/>
    <property type="evidence" value="ECO:0007669"/>
    <property type="project" value="UniProtKB-KW"/>
</dbReference>
<dbReference type="SUPFAM" id="SSF51735">
    <property type="entry name" value="NAD(P)-binding Rossmann-fold domains"/>
    <property type="match status" value="1"/>
</dbReference>
<evidence type="ECO:0008006" key="9">
    <source>
        <dbReference type="Google" id="ProtNLM"/>
    </source>
</evidence>
<keyword evidence="2" id="KW-0521">NADP</keyword>
<sequence length="329" mass="36905">MSLWNLFSSELAFLVLALIGAYVLLIYLIDNLKSVVGIAKSLLMPFFQPQAHQTLSEKFGTWAVVTGSTDGIGKEYCHELARKGINIVLIARNKEKLVNVANELESQHKVKTKWIVADFSKDKSIYDHIARELEGIPVGILVNNVGLMYDYPEELSKVPEQRLWDLINVNMAACTMMSHMIIPQMKKTGKGAIVNISSGSELQPLPLMAVYAASKLYVKSFTLALQHELAPYGLTIQLVTPMYVVTKMNQYSSEVMKGGFLIPDVKSFTKSAVFTLGKSNETTGYWSHGLQYAVFKLVPSWLRASVGHKMNAHFRKMYFLEQEQIETIS</sequence>
<dbReference type="PIRSF" id="PIRSF000126">
    <property type="entry name" value="11-beta-HSD1"/>
    <property type="match status" value="1"/>
</dbReference>
<dbReference type="InterPro" id="IPR002347">
    <property type="entry name" value="SDR_fam"/>
</dbReference>
<keyword evidence="3" id="KW-0560">Oxidoreductase</keyword>
<dbReference type="AlphaFoldDB" id="A0A7R8UEW0"/>
<dbReference type="Gene3D" id="3.40.50.720">
    <property type="entry name" value="NAD(P)-binding Rossmann-like Domain"/>
    <property type="match status" value="1"/>
</dbReference>
<proteinExistence type="inferred from homology"/>
<dbReference type="PRINTS" id="PR00081">
    <property type="entry name" value="GDHRDH"/>
</dbReference>
<name>A0A7R8UEW0_HERIL</name>
<dbReference type="InterPro" id="IPR020904">
    <property type="entry name" value="Sc_DH/Rdtase_CS"/>
</dbReference>
<keyword evidence="4" id="KW-0496">Mitochondrion</keyword>
<keyword evidence="6" id="KW-1133">Transmembrane helix</keyword>
<dbReference type="PROSITE" id="PS00061">
    <property type="entry name" value="ADH_SHORT"/>
    <property type="match status" value="1"/>
</dbReference>
<dbReference type="InterPro" id="IPR052149">
    <property type="entry name" value="17-beta-HSD3-like"/>
</dbReference>
<keyword evidence="6" id="KW-0472">Membrane</keyword>
<dbReference type="FunCoup" id="A0A7R8UEW0">
    <property type="interactions" value="845"/>
</dbReference>
<dbReference type="EMBL" id="LR899009">
    <property type="protein sequence ID" value="CAD7079437.1"/>
    <property type="molecule type" value="Genomic_DNA"/>
</dbReference>
<gene>
    <name evidence="7" type="ORF">HERILL_LOCUS2655</name>
</gene>
<dbReference type="PANTHER" id="PTHR44889">
    <property type="entry name" value="INACTIVE HYDROXYSTEROID DEHYDROGENASE-LIKE PROTEIN 1"/>
    <property type="match status" value="1"/>
</dbReference>
<evidence type="ECO:0000256" key="3">
    <source>
        <dbReference type="ARBA" id="ARBA00023002"/>
    </source>
</evidence>
<evidence type="ECO:0000256" key="1">
    <source>
        <dbReference type="ARBA" id="ARBA00004173"/>
    </source>
</evidence>
<dbReference type="Proteomes" id="UP000594454">
    <property type="component" value="Chromosome 1"/>
</dbReference>
<dbReference type="InParanoid" id="A0A7R8UEW0"/>
<evidence type="ECO:0000313" key="7">
    <source>
        <dbReference type="EMBL" id="CAD7079437.1"/>
    </source>
</evidence>
<accession>A0A7R8UEW0</accession>
<dbReference type="InterPro" id="IPR036291">
    <property type="entry name" value="NAD(P)-bd_dom_sf"/>
</dbReference>
<dbReference type="GO" id="GO:0005739">
    <property type="term" value="C:mitochondrion"/>
    <property type="evidence" value="ECO:0007669"/>
    <property type="project" value="UniProtKB-SubCell"/>
</dbReference>
<evidence type="ECO:0000256" key="2">
    <source>
        <dbReference type="ARBA" id="ARBA00022857"/>
    </source>
</evidence>
<dbReference type="Pfam" id="PF00106">
    <property type="entry name" value="adh_short"/>
    <property type="match status" value="1"/>
</dbReference>
<evidence type="ECO:0000256" key="5">
    <source>
        <dbReference type="ARBA" id="ARBA00038261"/>
    </source>
</evidence>
<evidence type="ECO:0000256" key="4">
    <source>
        <dbReference type="ARBA" id="ARBA00023128"/>
    </source>
</evidence>
<keyword evidence="6" id="KW-0812">Transmembrane</keyword>
<dbReference type="OrthoDB" id="5545019at2759"/>
<dbReference type="PANTHER" id="PTHR44889:SF1">
    <property type="entry name" value="INACTIVE HYDROXYSTEROID DEHYDROGENASE-LIKE PROTEIN 1"/>
    <property type="match status" value="1"/>
</dbReference>
<keyword evidence="8" id="KW-1185">Reference proteome</keyword>